<evidence type="ECO:0000313" key="2">
    <source>
        <dbReference type="Proteomes" id="UP000827872"/>
    </source>
</evidence>
<organism evidence="1 2">
    <name type="scientific">Sphaerodactylus townsendi</name>
    <dbReference type="NCBI Taxonomy" id="933632"/>
    <lineage>
        <taxon>Eukaryota</taxon>
        <taxon>Metazoa</taxon>
        <taxon>Chordata</taxon>
        <taxon>Craniata</taxon>
        <taxon>Vertebrata</taxon>
        <taxon>Euteleostomi</taxon>
        <taxon>Lepidosauria</taxon>
        <taxon>Squamata</taxon>
        <taxon>Bifurcata</taxon>
        <taxon>Gekkota</taxon>
        <taxon>Sphaerodactylidae</taxon>
        <taxon>Sphaerodactylus</taxon>
    </lineage>
</organism>
<evidence type="ECO:0000313" key="1">
    <source>
        <dbReference type="EMBL" id="KAH7995548.1"/>
    </source>
</evidence>
<dbReference type="EMBL" id="CM037620">
    <property type="protein sequence ID" value="KAH7995548.1"/>
    <property type="molecule type" value="Genomic_DNA"/>
</dbReference>
<accession>A0ACB8ET86</accession>
<protein>
    <submittedName>
        <fullName evidence="1">Uncharacterized protein</fullName>
    </submittedName>
</protein>
<dbReference type="Proteomes" id="UP000827872">
    <property type="component" value="Linkage Group LG07"/>
</dbReference>
<proteinExistence type="predicted"/>
<comment type="caution">
    <text evidence="1">The sequence shown here is derived from an EMBL/GenBank/DDBJ whole genome shotgun (WGS) entry which is preliminary data.</text>
</comment>
<keyword evidence="2" id="KW-1185">Reference proteome</keyword>
<reference evidence="1" key="1">
    <citation type="submission" date="2021-08" db="EMBL/GenBank/DDBJ databases">
        <title>The first chromosome-level gecko genome reveals the dynamic sex chromosomes of Neotropical dwarf geckos (Sphaerodactylidae: Sphaerodactylus).</title>
        <authorList>
            <person name="Pinto B.J."/>
            <person name="Keating S.E."/>
            <person name="Gamble T."/>
        </authorList>
    </citation>
    <scope>NUCLEOTIDE SEQUENCE</scope>
    <source>
        <strain evidence="1">TG3544</strain>
    </source>
</reference>
<sequence length="107" mass="11943">MVILVCTQKGPAISYSYSCSIPQIQDSNHFEYETTSFAQDPTLFRGLRSQLNNQSILTRGLVMCLMTLPRSVVANLWHSSCYGLQFPSVPASMANWQGLMGVIHNSR</sequence>
<name>A0ACB8ET86_9SAUR</name>
<gene>
    <name evidence="1" type="ORF">K3G42_026177</name>
</gene>